<dbReference type="SUPFAM" id="SSF161111">
    <property type="entry name" value="Cation efflux protein transmembrane domain-like"/>
    <property type="match status" value="1"/>
</dbReference>
<feature type="transmembrane region" description="Helical" evidence="13">
    <location>
        <begin position="34"/>
        <end position="56"/>
    </location>
</feature>
<evidence type="ECO:0000256" key="1">
    <source>
        <dbReference type="ARBA" id="ARBA00004638"/>
    </source>
</evidence>
<dbReference type="InterPro" id="IPR027469">
    <property type="entry name" value="Cation_efflux_TMD_sf"/>
</dbReference>
<feature type="transmembrane region" description="Helical" evidence="13">
    <location>
        <begin position="113"/>
        <end position="136"/>
    </location>
</feature>
<evidence type="ECO:0000256" key="8">
    <source>
        <dbReference type="ARBA" id="ARBA00022989"/>
    </source>
</evidence>
<keyword evidence="17" id="KW-1185">Reference proteome</keyword>
<dbReference type="GO" id="GO:0046872">
    <property type="term" value="F:metal ion binding"/>
    <property type="evidence" value="ECO:0007669"/>
    <property type="project" value="UniProtKB-KW"/>
</dbReference>
<dbReference type="Pfam" id="PF16916">
    <property type="entry name" value="ZT_dimer"/>
    <property type="match status" value="1"/>
</dbReference>
<keyword evidence="9" id="KW-0406">Ion transport</keyword>
<evidence type="ECO:0000259" key="15">
    <source>
        <dbReference type="Pfam" id="PF16916"/>
    </source>
</evidence>
<dbReference type="GO" id="GO:0010043">
    <property type="term" value="P:response to zinc ion"/>
    <property type="evidence" value="ECO:0007669"/>
    <property type="project" value="TreeGrafter"/>
</dbReference>
<dbReference type="FunFam" id="1.20.1510.10:FF:000002">
    <property type="entry name" value="zinc transporter 3 isoform X1"/>
    <property type="match status" value="1"/>
</dbReference>
<evidence type="ECO:0000256" key="7">
    <source>
        <dbReference type="ARBA" id="ARBA00022906"/>
    </source>
</evidence>
<keyword evidence="6" id="KW-0862">Zinc</keyword>
<dbReference type="Pfam" id="PF01545">
    <property type="entry name" value="Cation_efflux"/>
    <property type="match status" value="1"/>
</dbReference>
<dbReference type="GO" id="GO:0005886">
    <property type="term" value="C:plasma membrane"/>
    <property type="evidence" value="ECO:0007669"/>
    <property type="project" value="TreeGrafter"/>
</dbReference>
<evidence type="ECO:0000313" key="17">
    <source>
        <dbReference type="Proteomes" id="UP000076407"/>
    </source>
</evidence>
<proteinExistence type="inferred from homology"/>
<reference evidence="16" key="1">
    <citation type="submission" date="2020-05" db="UniProtKB">
        <authorList>
            <consortium name="EnsemblMetazoa"/>
        </authorList>
    </citation>
    <scope>IDENTIFICATION</scope>
    <source>
        <strain evidence="16">SANGQUA</strain>
    </source>
</reference>
<protein>
    <recommendedName>
        <fullName evidence="18">Cation efflux protein cytoplasmic domain-containing protein</fullName>
    </recommendedName>
</protein>
<evidence type="ECO:0000256" key="4">
    <source>
        <dbReference type="ARBA" id="ARBA00022692"/>
    </source>
</evidence>
<comment type="similarity">
    <text evidence="2">Belongs to the cation diffusion facilitator (CDF) transporter (TC 2.A.4) family. SLC30A subfamily.</text>
</comment>
<keyword evidence="5" id="KW-0479">Metal-binding</keyword>
<dbReference type="GO" id="GO:0030658">
    <property type="term" value="C:transport vesicle membrane"/>
    <property type="evidence" value="ECO:0007669"/>
    <property type="project" value="UniProtKB-SubCell"/>
</dbReference>
<dbReference type="InterPro" id="IPR027470">
    <property type="entry name" value="Cation_efflux_CTD"/>
</dbReference>
<comment type="subcellular location">
    <subcellularLocation>
        <location evidence="1">Cytoplasmic vesicle</location>
        <location evidence="1">Secretory vesicle membrane</location>
        <topology evidence="1">Multi-pass membrane protein</topology>
    </subcellularLocation>
</comment>
<evidence type="ECO:0000256" key="6">
    <source>
        <dbReference type="ARBA" id="ARBA00022833"/>
    </source>
</evidence>
<evidence type="ECO:0000256" key="12">
    <source>
        <dbReference type="ARBA" id="ARBA00048349"/>
    </source>
</evidence>
<evidence type="ECO:0000313" key="16">
    <source>
        <dbReference type="EnsemblMetazoa" id="AQUA002313-PA"/>
    </source>
</evidence>
<dbReference type="AlphaFoldDB" id="A0A182WXQ3"/>
<dbReference type="STRING" id="34691.A0A182WXQ3"/>
<dbReference type="NCBIfam" id="TIGR01297">
    <property type="entry name" value="CDF"/>
    <property type="match status" value="1"/>
</dbReference>
<feature type="transmembrane region" description="Helical" evidence="13">
    <location>
        <begin position="142"/>
        <end position="163"/>
    </location>
</feature>
<dbReference type="Gene3D" id="1.20.1510.10">
    <property type="entry name" value="Cation efflux protein transmembrane domain"/>
    <property type="match status" value="1"/>
</dbReference>
<evidence type="ECO:0000256" key="2">
    <source>
        <dbReference type="ARBA" id="ARBA00008873"/>
    </source>
</evidence>
<keyword evidence="11" id="KW-0968">Cytoplasmic vesicle</keyword>
<dbReference type="GO" id="GO:0005385">
    <property type="term" value="F:zinc ion transmembrane transporter activity"/>
    <property type="evidence" value="ECO:0007669"/>
    <property type="project" value="UniProtKB-ARBA"/>
</dbReference>
<evidence type="ECO:0000256" key="10">
    <source>
        <dbReference type="ARBA" id="ARBA00023136"/>
    </source>
</evidence>
<evidence type="ECO:0000256" key="3">
    <source>
        <dbReference type="ARBA" id="ARBA00022448"/>
    </source>
</evidence>
<organism evidence="16 17">
    <name type="scientific">Anopheles quadriannulatus</name>
    <name type="common">Mosquito</name>
    <dbReference type="NCBI Taxonomy" id="34691"/>
    <lineage>
        <taxon>Eukaryota</taxon>
        <taxon>Metazoa</taxon>
        <taxon>Ecdysozoa</taxon>
        <taxon>Arthropoda</taxon>
        <taxon>Hexapoda</taxon>
        <taxon>Insecta</taxon>
        <taxon>Pterygota</taxon>
        <taxon>Neoptera</taxon>
        <taxon>Endopterygota</taxon>
        <taxon>Diptera</taxon>
        <taxon>Nematocera</taxon>
        <taxon>Culicoidea</taxon>
        <taxon>Culicidae</taxon>
        <taxon>Anophelinae</taxon>
        <taxon>Anopheles</taxon>
    </lineage>
</organism>
<sequence length="264" mass="29412">MADLASFMISLFALWIAARPSTKRLSFGWYRAEVIGALLSVLMIWVVTAILFYLAVLRTINKDFELNGEVMLVTSGLGILVNIIMGATLHHHGHSHGGGGGHHEEQNINVRAAFVHVLSDFVQSLGVFIAALVIYFKPEWNIIDPICTFLFSVLVLGTTLAIMRDAIVVLMEGTPKYLDYTEVMQTFLQIEGVVRVHNLRIWALSINKIALAAHLAVEPTTNTELVLNKATETVHAKYQFFETTLQIEVFQPDMEDCNQCSNPV</sequence>
<dbReference type="PANTHER" id="PTHR11562:SF17">
    <property type="entry name" value="RE54080P-RELATED"/>
    <property type="match status" value="1"/>
</dbReference>
<evidence type="ECO:0000256" key="5">
    <source>
        <dbReference type="ARBA" id="ARBA00022723"/>
    </source>
</evidence>
<keyword evidence="7" id="KW-0864">Zinc transport</keyword>
<keyword evidence="8 13" id="KW-1133">Transmembrane helix</keyword>
<dbReference type="InterPro" id="IPR058533">
    <property type="entry name" value="Cation_efflux_TM"/>
</dbReference>
<evidence type="ECO:0008006" key="18">
    <source>
        <dbReference type="Google" id="ProtNLM"/>
    </source>
</evidence>
<evidence type="ECO:0000256" key="11">
    <source>
        <dbReference type="ARBA" id="ARBA00023329"/>
    </source>
</evidence>
<dbReference type="VEuPathDB" id="VectorBase:AQUA002313"/>
<dbReference type="Proteomes" id="UP000076407">
    <property type="component" value="Unassembled WGS sequence"/>
</dbReference>
<evidence type="ECO:0000256" key="13">
    <source>
        <dbReference type="SAM" id="Phobius"/>
    </source>
</evidence>
<dbReference type="InterPro" id="IPR002524">
    <property type="entry name" value="Cation_efflux"/>
</dbReference>
<keyword evidence="4 13" id="KW-0812">Transmembrane</keyword>
<dbReference type="InterPro" id="IPR050681">
    <property type="entry name" value="CDF/SLC30A"/>
</dbReference>
<accession>A0A182WXQ3</accession>
<keyword evidence="3" id="KW-0813">Transport</keyword>
<feature type="domain" description="Cation efflux protein transmembrane" evidence="14">
    <location>
        <begin position="2"/>
        <end position="171"/>
    </location>
</feature>
<comment type="catalytic activity">
    <reaction evidence="12">
        <text>Zn(2+)(in) + 2 H(+)(out) = Zn(2+)(out) + 2 H(+)(in)</text>
        <dbReference type="Rhea" id="RHEA:72627"/>
        <dbReference type="ChEBI" id="CHEBI:15378"/>
        <dbReference type="ChEBI" id="CHEBI:29105"/>
    </reaction>
</comment>
<name>A0A182WXQ3_ANOQN</name>
<keyword evidence="10 13" id="KW-0472">Membrane</keyword>
<dbReference type="PANTHER" id="PTHR11562">
    <property type="entry name" value="CATION EFFLUX PROTEIN/ ZINC TRANSPORTER"/>
    <property type="match status" value="1"/>
</dbReference>
<evidence type="ECO:0000256" key="9">
    <source>
        <dbReference type="ARBA" id="ARBA00023065"/>
    </source>
</evidence>
<dbReference type="EnsemblMetazoa" id="AQUA002313-RA">
    <property type="protein sequence ID" value="AQUA002313-PA"/>
    <property type="gene ID" value="AQUA002313"/>
</dbReference>
<evidence type="ECO:0000259" key="14">
    <source>
        <dbReference type="Pfam" id="PF01545"/>
    </source>
</evidence>
<feature type="domain" description="Cation efflux protein cytoplasmic" evidence="15">
    <location>
        <begin position="176"/>
        <end position="248"/>
    </location>
</feature>